<reference evidence="3" key="1">
    <citation type="submission" date="2014-09" db="EMBL/GenBank/DDBJ databases">
        <authorList>
            <person name="Mudge J."/>
            <person name="Ramaraj T."/>
            <person name="Lindquist I.E."/>
            <person name="Bharti A.K."/>
            <person name="Sundararajan A."/>
            <person name="Cameron C.T."/>
            <person name="Woodward J.E."/>
            <person name="May G.D."/>
            <person name="Brubaker C."/>
            <person name="Broadhvest J."/>
            <person name="Wilkins T.A."/>
        </authorList>
    </citation>
    <scope>NUCLEOTIDE SEQUENCE</scope>
    <source>
        <strain evidence="3">cv. AKA8401</strain>
    </source>
</reference>
<sequence>MAFYSQIYRINGKIKIHFPSVIWLYMLLLLLLVYSFVGMEKRSYGESHS</sequence>
<keyword evidence="3" id="KW-1185">Reference proteome</keyword>
<evidence type="ECO:0000313" key="3">
    <source>
        <dbReference type="Proteomes" id="UP000032142"/>
    </source>
</evidence>
<dbReference type="Proteomes" id="UP000032142">
    <property type="component" value="Unassembled WGS sequence"/>
</dbReference>
<feature type="transmembrane region" description="Helical" evidence="1">
    <location>
        <begin position="21"/>
        <end position="39"/>
    </location>
</feature>
<evidence type="ECO:0000256" key="1">
    <source>
        <dbReference type="SAM" id="Phobius"/>
    </source>
</evidence>
<organism evidence="2 3">
    <name type="scientific">Gossypium arboreum</name>
    <name type="common">Tree cotton</name>
    <name type="synonym">Gossypium nanking</name>
    <dbReference type="NCBI Taxonomy" id="29729"/>
    <lineage>
        <taxon>Eukaryota</taxon>
        <taxon>Viridiplantae</taxon>
        <taxon>Streptophyta</taxon>
        <taxon>Embryophyta</taxon>
        <taxon>Tracheophyta</taxon>
        <taxon>Spermatophyta</taxon>
        <taxon>Magnoliopsida</taxon>
        <taxon>eudicotyledons</taxon>
        <taxon>Gunneridae</taxon>
        <taxon>Pentapetalae</taxon>
        <taxon>rosids</taxon>
        <taxon>malvids</taxon>
        <taxon>Malvales</taxon>
        <taxon>Malvaceae</taxon>
        <taxon>Malvoideae</taxon>
        <taxon>Gossypium</taxon>
    </lineage>
</organism>
<dbReference type="AlphaFoldDB" id="A0A0B0PUN8"/>
<protein>
    <submittedName>
        <fullName evidence="2">Uncharacterized protein</fullName>
    </submittedName>
</protein>
<keyword evidence="1" id="KW-1133">Transmembrane helix</keyword>
<keyword evidence="1" id="KW-0472">Membrane</keyword>
<gene>
    <name evidence="2" type="ORF">F383_16532</name>
</gene>
<proteinExistence type="predicted"/>
<accession>A0A0B0PUN8</accession>
<dbReference type="EMBL" id="KN454901">
    <property type="protein sequence ID" value="KHG30188.1"/>
    <property type="molecule type" value="Genomic_DNA"/>
</dbReference>
<keyword evidence="1" id="KW-0812">Transmembrane</keyword>
<name>A0A0B0PUN8_GOSAR</name>
<evidence type="ECO:0000313" key="2">
    <source>
        <dbReference type="EMBL" id="KHG30188.1"/>
    </source>
</evidence>